<protein>
    <submittedName>
        <fullName evidence="2">Uncharacterized protein</fullName>
    </submittedName>
</protein>
<reference evidence="2 3" key="1">
    <citation type="submission" date="2021-06" db="EMBL/GenBank/DDBJ databases">
        <authorList>
            <person name="Palmer J.M."/>
        </authorList>
    </citation>
    <scope>NUCLEOTIDE SEQUENCE [LARGE SCALE GENOMIC DNA]</scope>
    <source>
        <strain evidence="2 3">AS_MEX2019</strain>
        <tissue evidence="2">Muscle</tissue>
    </source>
</reference>
<proteinExistence type="predicted"/>
<sequence>MIVHLAFFRHTDRTSYREQNYRTNTIIIIHLATLSTTVFHSSLLLICLWLLRKARLYRGGALRWTGNLPRVYPASRP</sequence>
<keyword evidence="3" id="KW-1185">Reference proteome</keyword>
<feature type="transmembrane region" description="Helical" evidence="1">
    <location>
        <begin position="26"/>
        <end position="51"/>
    </location>
</feature>
<keyword evidence="1" id="KW-0472">Membrane</keyword>
<comment type="caution">
    <text evidence="2">The sequence shown here is derived from an EMBL/GenBank/DDBJ whole genome shotgun (WGS) entry which is preliminary data.</text>
</comment>
<keyword evidence="1" id="KW-1133">Transmembrane helix</keyword>
<evidence type="ECO:0000313" key="3">
    <source>
        <dbReference type="Proteomes" id="UP001469553"/>
    </source>
</evidence>
<accession>A0ABV0YSK7</accession>
<organism evidence="2 3">
    <name type="scientific">Ameca splendens</name>
    <dbReference type="NCBI Taxonomy" id="208324"/>
    <lineage>
        <taxon>Eukaryota</taxon>
        <taxon>Metazoa</taxon>
        <taxon>Chordata</taxon>
        <taxon>Craniata</taxon>
        <taxon>Vertebrata</taxon>
        <taxon>Euteleostomi</taxon>
        <taxon>Actinopterygii</taxon>
        <taxon>Neopterygii</taxon>
        <taxon>Teleostei</taxon>
        <taxon>Neoteleostei</taxon>
        <taxon>Acanthomorphata</taxon>
        <taxon>Ovalentaria</taxon>
        <taxon>Atherinomorphae</taxon>
        <taxon>Cyprinodontiformes</taxon>
        <taxon>Goodeidae</taxon>
        <taxon>Ameca</taxon>
    </lineage>
</organism>
<keyword evidence="1" id="KW-0812">Transmembrane</keyword>
<dbReference type="EMBL" id="JAHRIP010040355">
    <property type="protein sequence ID" value="MEQ2296625.1"/>
    <property type="molecule type" value="Genomic_DNA"/>
</dbReference>
<name>A0ABV0YSK7_9TELE</name>
<evidence type="ECO:0000313" key="2">
    <source>
        <dbReference type="EMBL" id="MEQ2296625.1"/>
    </source>
</evidence>
<evidence type="ECO:0000256" key="1">
    <source>
        <dbReference type="SAM" id="Phobius"/>
    </source>
</evidence>
<dbReference type="Proteomes" id="UP001469553">
    <property type="component" value="Unassembled WGS sequence"/>
</dbReference>
<gene>
    <name evidence="2" type="ORF">AMECASPLE_026600</name>
</gene>